<accession>A0A914BYM5</accession>
<dbReference type="InterPro" id="IPR016024">
    <property type="entry name" value="ARM-type_fold"/>
</dbReference>
<feature type="compositionally biased region" description="Polar residues" evidence="2">
    <location>
        <begin position="348"/>
        <end position="369"/>
    </location>
</feature>
<feature type="domain" description="FH2" evidence="4">
    <location>
        <begin position="1009"/>
        <end position="1495"/>
    </location>
</feature>
<dbReference type="Gene3D" id="1.20.58.2220">
    <property type="entry name" value="Formin, FH2 domain"/>
    <property type="match status" value="2"/>
</dbReference>
<dbReference type="Proteomes" id="UP000887540">
    <property type="component" value="Unplaced"/>
</dbReference>
<dbReference type="Gene3D" id="1.25.10.10">
    <property type="entry name" value="Leucine-rich Repeat Variant"/>
    <property type="match status" value="1"/>
</dbReference>
<dbReference type="SMART" id="SM00498">
    <property type="entry name" value="FH2"/>
    <property type="match status" value="1"/>
</dbReference>
<organism evidence="5 6">
    <name type="scientific">Acrobeloides nanus</name>
    <dbReference type="NCBI Taxonomy" id="290746"/>
    <lineage>
        <taxon>Eukaryota</taxon>
        <taxon>Metazoa</taxon>
        <taxon>Ecdysozoa</taxon>
        <taxon>Nematoda</taxon>
        <taxon>Chromadorea</taxon>
        <taxon>Rhabditida</taxon>
        <taxon>Tylenchina</taxon>
        <taxon>Cephalobomorpha</taxon>
        <taxon>Cephaloboidea</taxon>
        <taxon>Cephalobidae</taxon>
        <taxon>Acrobeloides</taxon>
    </lineage>
</organism>
<evidence type="ECO:0000256" key="1">
    <source>
        <dbReference type="ARBA" id="ARBA00023203"/>
    </source>
</evidence>
<dbReference type="GO" id="GO:0005737">
    <property type="term" value="C:cytoplasm"/>
    <property type="evidence" value="ECO:0007669"/>
    <property type="project" value="TreeGrafter"/>
</dbReference>
<dbReference type="SUPFAM" id="SSF48371">
    <property type="entry name" value="ARM repeat"/>
    <property type="match status" value="1"/>
</dbReference>
<feature type="compositionally biased region" description="Polar residues" evidence="2">
    <location>
        <begin position="1001"/>
        <end position="1020"/>
    </location>
</feature>
<dbReference type="Gene3D" id="1.20.58.630">
    <property type="match status" value="1"/>
</dbReference>
<dbReference type="SUPFAM" id="SSF101447">
    <property type="entry name" value="Formin homology 2 domain (FH2 domain)"/>
    <property type="match status" value="2"/>
</dbReference>
<keyword evidence="5" id="KW-1185">Reference proteome</keyword>
<keyword evidence="1" id="KW-0009">Actin-binding</keyword>
<feature type="compositionally biased region" description="Low complexity" evidence="2">
    <location>
        <begin position="773"/>
        <end position="785"/>
    </location>
</feature>
<reference evidence="6" key="1">
    <citation type="submission" date="2022-11" db="UniProtKB">
        <authorList>
            <consortium name="WormBaseParasite"/>
        </authorList>
    </citation>
    <scope>IDENTIFICATION</scope>
</reference>
<dbReference type="GO" id="GO:0051015">
    <property type="term" value="F:actin filament binding"/>
    <property type="evidence" value="ECO:0007669"/>
    <property type="project" value="TreeGrafter"/>
</dbReference>
<dbReference type="InterPro" id="IPR042201">
    <property type="entry name" value="FH2_Formin_sf"/>
</dbReference>
<evidence type="ECO:0000259" key="4">
    <source>
        <dbReference type="PROSITE" id="PS51444"/>
    </source>
</evidence>
<evidence type="ECO:0000259" key="3">
    <source>
        <dbReference type="PROSITE" id="PS51232"/>
    </source>
</evidence>
<feature type="region of interest" description="Disordered" evidence="2">
    <location>
        <begin position="651"/>
        <end position="785"/>
    </location>
</feature>
<dbReference type="InterPro" id="IPR011989">
    <property type="entry name" value="ARM-like"/>
</dbReference>
<dbReference type="InterPro" id="IPR015425">
    <property type="entry name" value="FH2_Formin"/>
</dbReference>
<dbReference type="PANTHER" id="PTHR45920:SF4">
    <property type="entry name" value="FORMIN HOMOLOGY 2 DOMAIN CONTAINING, ISOFORM I"/>
    <property type="match status" value="1"/>
</dbReference>
<dbReference type="GO" id="GO:0030866">
    <property type="term" value="P:cortical actin cytoskeleton organization"/>
    <property type="evidence" value="ECO:0007669"/>
    <property type="project" value="TreeGrafter"/>
</dbReference>
<feature type="compositionally biased region" description="Pro residues" evidence="2">
    <location>
        <begin position="981"/>
        <end position="998"/>
    </location>
</feature>
<feature type="compositionally biased region" description="Basic and acidic residues" evidence="2">
    <location>
        <begin position="851"/>
        <end position="884"/>
    </location>
</feature>
<feature type="compositionally biased region" description="Polar residues" evidence="2">
    <location>
        <begin position="712"/>
        <end position="727"/>
    </location>
</feature>
<dbReference type="PROSITE" id="PS51444">
    <property type="entry name" value="FH2"/>
    <property type="match status" value="1"/>
</dbReference>
<dbReference type="PROSITE" id="PS51232">
    <property type="entry name" value="GBD_FH3"/>
    <property type="match status" value="1"/>
</dbReference>
<dbReference type="Pfam" id="PF24959">
    <property type="entry name" value="FH3_FHOD1-3"/>
    <property type="match status" value="1"/>
</dbReference>
<feature type="compositionally biased region" description="Basic residues" evidence="2">
    <location>
        <begin position="380"/>
        <end position="393"/>
    </location>
</feature>
<evidence type="ECO:0000313" key="6">
    <source>
        <dbReference type="WBParaSite" id="ACRNAN_Path_1305.g5117.t3"/>
    </source>
</evidence>
<protein>
    <submittedName>
        <fullName evidence="6">FH1/FH2 domain-containing protein 3</fullName>
    </submittedName>
</protein>
<dbReference type="PANTHER" id="PTHR45920">
    <property type="entry name" value="FORMIN HOMOLOGY 2 DOMAIN CONTAINING, ISOFORM I"/>
    <property type="match status" value="1"/>
</dbReference>
<dbReference type="GO" id="GO:0005856">
    <property type="term" value="C:cytoskeleton"/>
    <property type="evidence" value="ECO:0007669"/>
    <property type="project" value="TreeGrafter"/>
</dbReference>
<feature type="region of interest" description="Disordered" evidence="2">
    <location>
        <begin position="1480"/>
        <end position="1553"/>
    </location>
</feature>
<feature type="compositionally biased region" description="Low complexity" evidence="2">
    <location>
        <begin position="668"/>
        <end position="683"/>
    </location>
</feature>
<feature type="compositionally biased region" description="Basic and acidic residues" evidence="2">
    <location>
        <begin position="684"/>
        <end position="697"/>
    </location>
</feature>
<evidence type="ECO:0000256" key="2">
    <source>
        <dbReference type="SAM" id="MobiDB-lite"/>
    </source>
</evidence>
<dbReference type="Pfam" id="PF02181">
    <property type="entry name" value="FH2"/>
    <property type="match status" value="2"/>
</dbReference>
<feature type="region of interest" description="Disordered" evidence="2">
    <location>
        <begin position="850"/>
        <end position="893"/>
    </location>
</feature>
<name>A0A914BYM5_9BILA</name>
<sequence>MEFIRTFLNFFPIQLFPAVQKPISSTSSSNYFRPFNTSTALSNSVRPIVRIPPISTSSSEKVPLWKSSLTVQDHLNDPLTKPPAPTIHEVIPLDGLSTLERKQRQTQPKSWFSSSVDSTVPPPVNLCTLPRNFPSFSKSEAPLIARSRSFKVPQIDDTIIEVPPPKPSRSYTELIFQEMTPMTRPNIEPFALKLTPFERPKLDCAATSIFMKPPIDVNNNIDKKVDVKKLTNQSAEASKLNYFSEHQCTKKSHMDQYTNKSSMDQYTNKSHMDQCTKKSNMDQYTNKSNMDQCTSKSNMDQCTKKSIMDIEQVKPKIGFIEQEDVYKPLNFRSQVLEQNHTAKPPPNSSKLDSTQHNPIPSCSYTSNVENENKLPEKSSSRRRSKNVRERSSKRRLSNLSNILSFSDDEDDDSADSEAAEWLRSSLVLRQQPSLRVKAIVDKLLHMSGRDQRRALFSLKQIFQDDKDLVHEFVQNEGLPCLIKLGRVSDQNHQNYILRALGQLMLYVDGMNGIIAHNETIQWLYELLDSPYRLVVKTALKLLLVFVEYTEANSLLLLAAISKVEKARGRQDWLSLMKILMDKSASDEETLIYGMTVINKTLNGVPDQDTYFDIIDTLESQGLEDAMKFMTAMNSPQLTQQCEFYEKELRREEGALDSDSGESTIVRMRSTNGPTTRTNGTNGDTNDRRGTMRRRQQEAAEYNNTEPTHNKFNENLTRFQQPQQNGHSTKPPVIEREPPTPKTPIAQTPSSQPPWRRSTVNESPQEEPRYIETNNNHYSNSNSYSNGDKYADYNGYNSNSGLKESIVSSRPQPIKLIEDVEQIEEKENITNGDKPRDVKAPPPLMPNIFSPTEHKTMEFPEPEEKPIEQPTLKKIESPPKAKLADSDSDENGAGANCFAAALKKRAQKMEGGTLRKGLVEQKVSEAEAKWKQAAENVKEKPMIINDLDFSEFVEFEQDPLVLVKAQASQDNGRNFGYSNGAPPAPPPIPGGAVPPPPPLLSAKNNQTRDPSPGGQSKTSASVKLHWKPAQVEAPQVLGLKRKGTFWSLMETPAIDTEKLAKLFEQKTKDVPVKKAGEDVEKKQVLHVLSMKRSQAINIGLTKLPPVSVIPTAIRKFDSTVLNKEGIEKILQTMMPTLEEIERIREKQCEHPDMPLGQAEQFLVSLSEIDCLLERLRLWSFMLDYQNVEKKAGEDVEKKQVLHVLSMKRSQAINIGLTKLPPVSVIPTAIRKFDSTVLNKEGIEKILQTMMPTLEEIERIREKQCEHPDMPLGQAEQFLDVAESLMELNNAMKEIEESRTFRVAMGMMLKIGNTLNGTDIKAFQLDYLSKASEVKDPVHKYPLTHHLAEYMIDHFPDGTDLYSEFGAVSRSSRIDFEMVHDNLKKMENDCKASWDYVAKISLKDNNSNMKNKVNAYLTEVAERIHRLKHVHRTTMNRWHAFLLYFGYAPNEIKDQKPIGVFKMVIEFALEYRTNRDKILQTRKRVAEKRERNKTRGMMIGVAQKQQQNGTVDSSRRKNPEELTDRERHQELSRLLTSSGDDTLNRRRGQPTSEKSLIAAQTEAMRRSPGDGESADDELLDGVVRTVTAQADSIRDHARRRARQFNRKSLRRTRTIRSDQLDSLTNLSVLNNY</sequence>
<dbReference type="InterPro" id="IPR056771">
    <property type="entry name" value="FH3_FHOD1-3-like"/>
</dbReference>
<feature type="domain" description="GBD/FH3" evidence="3">
    <location>
        <begin position="371"/>
        <end position="733"/>
    </location>
</feature>
<feature type="region of interest" description="Disordered" evidence="2">
    <location>
        <begin position="971"/>
        <end position="1021"/>
    </location>
</feature>
<feature type="compositionally biased region" description="Polar residues" evidence="2">
    <location>
        <begin position="1501"/>
        <end position="1510"/>
    </location>
</feature>
<dbReference type="InterPro" id="IPR014768">
    <property type="entry name" value="GBD/FH3_dom"/>
</dbReference>
<dbReference type="WBParaSite" id="ACRNAN_Path_1305.g5117.t3">
    <property type="protein sequence ID" value="ACRNAN_Path_1305.g5117.t3"/>
    <property type="gene ID" value="ACRNAN_Path_1305.g5117"/>
</dbReference>
<feature type="region of interest" description="Disordered" evidence="2">
    <location>
        <begin position="339"/>
        <end position="393"/>
    </location>
</feature>
<feature type="compositionally biased region" description="Basic and acidic residues" evidence="2">
    <location>
        <begin position="1511"/>
        <end position="1529"/>
    </location>
</feature>
<feature type="compositionally biased region" description="Basic residues" evidence="2">
    <location>
        <begin position="1480"/>
        <end position="1492"/>
    </location>
</feature>
<feature type="compositionally biased region" description="Basic and acidic residues" evidence="2">
    <location>
        <begin position="370"/>
        <end position="379"/>
    </location>
</feature>
<evidence type="ECO:0000313" key="5">
    <source>
        <dbReference type="Proteomes" id="UP000887540"/>
    </source>
</evidence>
<proteinExistence type="predicted"/>